<evidence type="ECO:0000256" key="5">
    <source>
        <dbReference type="ARBA" id="ARBA00022842"/>
    </source>
</evidence>
<keyword evidence="5" id="KW-0460">Magnesium</keyword>
<evidence type="ECO:0000313" key="8">
    <source>
        <dbReference type="EMBL" id="GET93091.1"/>
    </source>
</evidence>
<feature type="domain" description="Nudix hydrolase" evidence="7">
    <location>
        <begin position="65"/>
        <end position="206"/>
    </location>
</feature>
<dbReference type="GO" id="GO:0010945">
    <property type="term" value="F:coenzyme A diphosphatase activity"/>
    <property type="evidence" value="ECO:0007669"/>
    <property type="project" value="InterPro"/>
</dbReference>
<dbReference type="Proteomes" id="UP000419144">
    <property type="component" value="Unassembled WGS sequence"/>
</dbReference>
<dbReference type="GO" id="GO:0046872">
    <property type="term" value="F:metal ion binding"/>
    <property type="evidence" value="ECO:0007669"/>
    <property type="project" value="UniProtKB-KW"/>
</dbReference>
<dbReference type="OrthoDB" id="10262892at2759"/>
<sequence length="307" mass="33100">MIRSTAAAARLPQSPQGWVPLMQRALEFPIESVLFPSHFYLHTINNGTVSTAGFSPQKMQVHLPALRQCAVLVLLSPATTGNGFQDMCITLTKRSATIGSHKGEMSFPGGHADAHESLRRTAERETLEEVGLFPHEYAIIGSLMPISMKARRTCVTPFVAVATSPAQPYRASPAEVESIHYLHMSTLLLKASTRHARVIKYQSFTSNQPCLFPCFFASASQKVVSSAVRGSPKATRVTDDCGFDPMLPEDFPGELVWGLTSFVICELVARVAKAIMSASEVDSAGTPNALLTPSSVVARDPLAGATQ</sequence>
<evidence type="ECO:0000256" key="2">
    <source>
        <dbReference type="ARBA" id="ARBA00001946"/>
    </source>
</evidence>
<dbReference type="PROSITE" id="PS00893">
    <property type="entry name" value="NUDIX_BOX"/>
    <property type="match status" value="1"/>
</dbReference>
<dbReference type="Pfam" id="PF00293">
    <property type="entry name" value="NUDIX"/>
    <property type="match status" value="1"/>
</dbReference>
<comment type="cofactor">
    <cofactor evidence="2">
        <name>Mg(2+)</name>
        <dbReference type="ChEBI" id="CHEBI:18420"/>
    </cofactor>
</comment>
<proteinExistence type="predicted"/>
<dbReference type="CDD" id="cd03426">
    <property type="entry name" value="NUDIX_CoAse_Nudt7"/>
    <property type="match status" value="1"/>
</dbReference>
<evidence type="ECO:0000259" key="7">
    <source>
        <dbReference type="PROSITE" id="PS51462"/>
    </source>
</evidence>
<keyword evidence="3" id="KW-0479">Metal-binding</keyword>
<protein>
    <submittedName>
        <fullName evidence="8">Nudix hydrolase protein, conserved</fullName>
    </submittedName>
</protein>
<dbReference type="PROSITE" id="PS51462">
    <property type="entry name" value="NUDIX"/>
    <property type="match status" value="1"/>
</dbReference>
<keyword evidence="9" id="KW-1185">Reference proteome</keyword>
<accession>A0A640KV05</accession>
<comment type="cofactor">
    <cofactor evidence="1">
        <name>Mn(2+)</name>
        <dbReference type="ChEBI" id="CHEBI:29035"/>
    </cofactor>
</comment>
<dbReference type="Gene3D" id="3.90.79.10">
    <property type="entry name" value="Nucleoside Triphosphate Pyrophosphohydrolase"/>
    <property type="match status" value="1"/>
</dbReference>
<comment type="caution">
    <text evidence="8">The sequence shown here is derived from an EMBL/GenBank/DDBJ whole genome shotgun (WGS) entry which is preliminary data.</text>
</comment>
<dbReference type="InterPro" id="IPR020084">
    <property type="entry name" value="NUDIX_hydrolase_CS"/>
</dbReference>
<evidence type="ECO:0000313" key="9">
    <source>
        <dbReference type="Proteomes" id="UP000419144"/>
    </source>
</evidence>
<dbReference type="EMBL" id="BLBS01000057">
    <property type="protein sequence ID" value="GET93091.1"/>
    <property type="molecule type" value="Genomic_DNA"/>
</dbReference>
<evidence type="ECO:0000256" key="1">
    <source>
        <dbReference type="ARBA" id="ARBA00001936"/>
    </source>
</evidence>
<organism evidence="8 9">
    <name type="scientific">Leishmania tarentolae</name>
    <name type="common">Sauroleishmania tarentolae</name>
    <dbReference type="NCBI Taxonomy" id="5689"/>
    <lineage>
        <taxon>Eukaryota</taxon>
        <taxon>Discoba</taxon>
        <taxon>Euglenozoa</taxon>
        <taxon>Kinetoplastea</taxon>
        <taxon>Metakinetoplastina</taxon>
        <taxon>Trypanosomatida</taxon>
        <taxon>Trypanosomatidae</taxon>
        <taxon>Leishmaniinae</taxon>
        <taxon>Leishmania</taxon>
        <taxon>lizard Leishmania</taxon>
    </lineage>
</organism>
<dbReference type="VEuPathDB" id="TriTrypDB:LtaPh_3602900"/>
<dbReference type="AlphaFoldDB" id="A0A640KV05"/>
<evidence type="ECO:0000256" key="6">
    <source>
        <dbReference type="ARBA" id="ARBA00023211"/>
    </source>
</evidence>
<evidence type="ECO:0000256" key="3">
    <source>
        <dbReference type="ARBA" id="ARBA00022723"/>
    </source>
</evidence>
<dbReference type="PANTHER" id="PTHR12992:SF11">
    <property type="entry name" value="MITOCHONDRIAL COENZYME A DIPHOSPHATASE NUDT8"/>
    <property type="match status" value="1"/>
</dbReference>
<reference evidence="8" key="1">
    <citation type="submission" date="2019-11" db="EMBL/GenBank/DDBJ databases">
        <title>Leishmania tarentolae CDS.</title>
        <authorList>
            <person name="Goto Y."/>
            <person name="Yamagishi J."/>
        </authorList>
    </citation>
    <scope>NUCLEOTIDE SEQUENCE [LARGE SCALE GENOMIC DNA]</scope>
    <source>
        <strain evidence="8">Parrot Tar II</strain>
    </source>
</reference>
<dbReference type="InterPro" id="IPR045121">
    <property type="entry name" value="CoAse"/>
</dbReference>
<keyword evidence="6" id="KW-0464">Manganese</keyword>
<keyword evidence="4 8" id="KW-0378">Hydrolase</keyword>
<dbReference type="PANTHER" id="PTHR12992">
    <property type="entry name" value="NUDIX HYDROLASE"/>
    <property type="match status" value="1"/>
</dbReference>
<name>A0A640KV05_LEITA</name>
<dbReference type="SUPFAM" id="SSF55811">
    <property type="entry name" value="Nudix"/>
    <property type="match status" value="1"/>
</dbReference>
<dbReference type="InterPro" id="IPR000086">
    <property type="entry name" value="NUDIX_hydrolase_dom"/>
</dbReference>
<gene>
    <name evidence="8" type="ORF">LtaPh_3602900</name>
</gene>
<evidence type="ECO:0000256" key="4">
    <source>
        <dbReference type="ARBA" id="ARBA00022801"/>
    </source>
</evidence>
<dbReference type="InterPro" id="IPR015797">
    <property type="entry name" value="NUDIX_hydrolase-like_dom_sf"/>
</dbReference>